<organism evidence="1 2">
    <name type="scientific">Mycena chlorophos</name>
    <name type="common">Agaric fungus</name>
    <name type="synonym">Agaricus chlorophos</name>
    <dbReference type="NCBI Taxonomy" id="658473"/>
    <lineage>
        <taxon>Eukaryota</taxon>
        <taxon>Fungi</taxon>
        <taxon>Dikarya</taxon>
        <taxon>Basidiomycota</taxon>
        <taxon>Agaricomycotina</taxon>
        <taxon>Agaricomycetes</taxon>
        <taxon>Agaricomycetidae</taxon>
        <taxon>Agaricales</taxon>
        <taxon>Marasmiineae</taxon>
        <taxon>Mycenaceae</taxon>
        <taxon>Mycena</taxon>
    </lineage>
</organism>
<name>A0A8H6VTM4_MYCCL</name>
<sequence>MLSSKIPWYLQKFEQEQNDTGSSTRTTVRIFIEHSIGLLDFASQRLSYRATILSAFVAVLGYSEVRLNLGGEFPLSACPLRSRASCVNSYTPVVDSRISRALPVPVVAFDLPNGACTELLAGIYHDGEQRLLQEAAPCFPCLPVLGRVSSTFSCS</sequence>
<protein>
    <submittedName>
        <fullName evidence="1">Uncharacterized protein</fullName>
    </submittedName>
</protein>
<reference evidence="1" key="1">
    <citation type="submission" date="2020-05" db="EMBL/GenBank/DDBJ databases">
        <title>Mycena genomes resolve the evolution of fungal bioluminescence.</title>
        <authorList>
            <person name="Tsai I.J."/>
        </authorList>
    </citation>
    <scope>NUCLEOTIDE SEQUENCE</scope>
    <source>
        <strain evidence="1">110903Hualien_Pintung</strain>
    </source>
</reference>
<comment type="caution">
    <text evidence="1">The sequence shown here is derived from an EMBL/GenBank/DDBJ whole genome shotgun (WGS) entry which is preliminary data.</text>
</comment>
<evidence type="ECO:0000313" key="1">
    <source>
        <dbReference type="EMBL" id="KAF7289653.1"/>
    </source>
</evidence>
<accession>A0A8H6VTM4</accession>
<proteinExistence type="predicted"/>
<dbReference type="Proteomes" id="UP000613580">
    <property type="component" value="Unassembled WGS sequence"/>
</dbReference>
<keyword evidence="2" id="KW-1185">Reference proteome</keyword>
<evidence type="ECO:0000313" key="2">
    <source>
        <dbReference type="Proteomes" id="UP000613580"/>
    </source>
</evidence>
<gene>
    <name evidence="1" type="ORF">HMN09_01327800</name>
</gene>
<dbReference type="AlphaFoldDB" id="A0A8H6VTM4"/>
<dbReference type="EMBL" id="JACAZE010000028">
    <property type="protein sequence ID" value="KAF7289653.1"/>
    <property type="molecule type" value="Genomic_DNA"/>
</dbReference>